<feature type="transmembrane region" description="Helical" evidence="6">
    <location>
        <begin position="154"/>
        <end position="175"/>
    </location>
</feature>
<evidence type="ECO:0000313" key="7">
    <source>
        <dbReference type="EMBL" id="BCD98183.1"/>
    </source>
</evidence>
<dbReference type="PANTHER" id="PTHR30250:SF11">
    <property type="entry name" value="O-ANTIGEN TRANSPORTER-RELATED"/>
    <property type="match status" value="1"/>
</dbReference>
<reference evidence="7 8" key="1">
    <citation type="journal article" date="2022" name="IScience">
        <title>An ultrasensitive nanofiber-based assay for enzymatic hydrolysis and deep-sea microbial degradation of cellulose.</title>
        <authorList>
            <person name="Tsudome M."/>
            <person name="Tachioka M."/>
            <person name="Miyazaki M."/>
            <person name="Uchimura K."/>
            <person name="Tsuda M."/>
            <person name="Takaki Y."/>
            <person name="Deguchi S."/>
        </authorList>
    </citation>
    <scope>NUCLEOTIDE SEQUENCE [LARGE SCALE GENOMIC DNA]</scope>
    <source>
        <strain evidence="7 8">GE09</strain>
    </source>
</reference>
<evidence type="ECO:0000256" key="2">
    <source>
        <dbReference type="ARBA" id="ARBA00022475"/>
    </source>
</evidence>
<feature type="transmembrane region" description="Helical" evidence="6">
    <location>
        <begin position="51"/>
        <end position="74"/>
    </location>
</feature>
<evidence type="ECO:0000313" key="8">
    <source>
        <dbReference type="Proteomes" id="UP001320119"/>
    </source>
</evidence>
<dbReference type="AlphaFoldDB" id="A0AAN1WID7"/>
<feature type="transmembrane region" description="Helical" evidence="6">
    <location>
        <begin position="323"/>
        <end position="340"/>
    </location>
</feature>
<comment type="subcellular location">
    <subcellularLocation>
        <location evidence="1">Cell membrane</location>
        <topology evidence="1">Multi-pass membrane protein</topology>
    </subcellularLocation>
</comment>
<keyword evidence="2" id="KW-1003">Cell membrane</keyword>
<dbReference type="RefSeq" id="WP_236982366.1">
    <property type="nucleotide sequence ID" value="NZ_AP023086.1"/>
</dbReference>
<name>A0AAN1WID7_9GAMM</name>
<dbReference type="EMBL" id="AP023086">
    <property type="protein sequence ID" value="BCD98183.1"/>
    <property type="molecule type" value="Genomic_DNA"/>
</dbReference>
<proteinExistence type="predicted"/>
<feature type="transmembrane region" description="Helical" evidence="6">
    <location>
        <begin position="86"/>
        <end position="107"/>
    </location>
</feature>
<evidence type="ECO:0000256" key="6">
    <source>
        <dbReference type="SAM" id="Phobius"/>
    </source>
</evidence>
<sequence>MSLANSQRATQFKKSLIFYGLSIVLMKGLSLIMLPFIAGYLPPAQMGKLELLTTAAMLLSLFVAMGLEDCLFRFAGTQTGNKQRNIVASLYGWSLYLGAVAFLLGYIAAPTISQLTGGQLAPYQLQIIWAGVALEGAISLPLGYLRMRDNAGQFFAVVIGRTFLQALLTVVLLHHNPHLDSVIIASVIATFSQAFVLGLCQYRSTGIAAKRQELTAIWRYGMPLLGSGLCMFALNGVDRIAIAQWDSLTQLGLYSVAAKFALATVLLMQPFGMWWRPRRFEWLQHRAAQCTQVLGLASVLLSLMTCGVICMAPVLIIVLMPEAYHSATLLAGAIAIMFGLREASEIHNIGLLSQQSTLPLLKINVTSAIIGASCCLLGTFYWGVSGCITGLIIAQGFRLAAIHLQGKNALVHHVQPLLLLFCVCMPVVATGISYTALSSQVGIWQLTIYSVALALGCAICAGAMVISYRLTNYLGFRQATTAPC</sequence>
<evidence type="ECO:0000256" key="1">
    <source>
        <dbReference type="ARBA" id="ARBA00004651"/>
    </source>
</evidence>
<protein>
    <recommendedName>
        <fullName evidence="9">Lipopolysaccharide biosynthesis protein</fullName>
    </recommendedName>
</protein>
<organism evidence="7 8">
    <name type="scientific">Marinagarivorans cellulosilyticus</name>
    <dbReference type="NCBI Taxonomy" id="2721545"/>
    <lineage>
        <taxon>Bacteria</taxon>
        <taxon>Pseudomonadati</taxon>
        <taxon>Pseudomonadota</taxon>
        <taxon>Gammaproteobacteria</taxon>
        <taxon>Cellvibrionales</taxon>
        <taxon>Cellvibrionaceae</taxon>
        <taxon>Marinagarivorans</taxon>
    </lineage>
</organism>
<dbReference type="GO" id="GO:0005886">
    <property type="term" value="C:plasma membrane"/>
    <property type="evidence" value="ECO:0007669"/>
    <property type="project" value="UniProtKB-SubCell"/>
</dbReference>
<keyword evidence="5 6" id="KW-0472">Membrane</keyword>
<feature type="transmembrane region" description="Helical" evidence="6">
    <location>
        <begin position="181"/>
        <end position="202"/>
    </location>
</feature>
<feature type="transmembrane region" description="Helical" evidence="6">
    <location>
        <begin position="251"/>
        <end position="272"/>
    </location>
</feature>
<accession>A0AAN1WID7</accession>
<feature type="transmembrane region" description="Helical" evidence="6">
    <location>
        <begin position="293"/>
        <end position="317"/>
    </location>
</feature>
<feature type="transmembrane region" description="Helical" evidence="6">
    <location>
        <begin position="127"/>
        <end position="145"/>
    </location>
</feature>
<feature type="transmembrane region" description="Helical" evidence="6">
    <location>
        <begin position="443"/>
        <end position="468"/>
    </location>
</feature>
<dbReference type="Pfam" id="PF01943">
    <property type="entry name" value="Polysacc_synt"/>
    <property type="match status" value="1"/>
</dbReference>
<feature type="transmembrane region" description="Helical" evidence="6">
    <location>
        <begin position="417"/>
        <end position="437"/>
    </location>
</feature>
<feature type="transmembrane region" description="Helical" evidence="6">
    <location>
        <begin position="388"/>
        <end position="405"/>
    </location>
</feature>
<dbReference type="PANTHER" id="PTHR30250">
    <property type="entry name" value="PST FAMILY PREDICTED COLANIC ACID TRANSPORTER"/>
    <property type="match status" value="1"/>
</dbReference>
<dbReference type="InterPro" id="IPR050833">
    <property type="entry name" value="Poly_Biosynth_Transport"/>
</dbReference>
<keyword evidence="8" id="KW-1185">Reference proteome</keyword>
<keyword evidence="4 6" id="KW-1133">Transmembrane helix</keyword>
<gene>
    <name evidence="7" type="ORF">MARGE09_P2384</name>
</gene>
<dbReference type="Proteomes" id="UP001320119">
    <property type="component" value="Chromosome"/>
</dbReference>
<feature type="transmembrane region" description="Helical" evidence="6">
    <location>
        <begin position="223"/>
        <end position="245"/>
    </location>
</feature>
<feature type="transmembrane region" description="Helical" evidence="6">
    <location>
        <begin position="16"/>
        <end position="39"/>
    </location>
</feature>
<keyword evidence="3 6" id="KW-0812">Transmembrane</keyword>
<dbReference type="KEGG" id="marq:MARGE09_P2384"/>
<evidence type="ECO:0000256" key="5">
    <source>
        <dbReference type="ARBA" id="ARBA00023136"/>
    </source>
</evidence>
<evidence type="ECO:0000256" key="4">
    <source>
        <dbReference type="ARBA" id="ARBA00022989"/>
    </source>
</evidence>
<dbReference type="InterPro" id="IPR002797">
    <property type="entry name" value="Polysacc_synth"/>
</dbReference>
<evidence type="ECO:0000256" key="3">
    <source>
        <dbReference type="ARBA" id="ARBA00022692"/>
    </source>
</evidence>
<evidence type="ECO:0008006" key="9">
    <source>
        <dbReference type="Google" id="ProtNLM"/>
    </source>
</evidence>